<feature type="region of interest" description="Disordered" evidence="10">
    <location>
        <begin position="259"/>
        <end position="279"/>
    </location>
</feature>
<name>A0ABT8GJX5_9MICO</name>
<dbReference type="PANTHER" id="PTHR37468">
    <property type="entry name" value="SULFATE TRANSPORTER CYSZ"/>
    <property type="match status" value="1"/>
</dbReference>
<evidence type="ECO:0000313" key="13">
    <source>
        <dbReference type="Proteomes" id="UP001172708"/>
    </source>
</evidence>
<keyword evidence="5" id="KW-0028">Amino-acid biosynthesis</keyword>
<dbReference type="EMBL" id="JAUHQA010000001">
    <property type="protein sequence ID" value="MDN4481737.1"/>
    <property type="molecule type" value="Genomic_DNA"/>
</dbReference>
<gene>
    <name evidence="12" type="ORF">QQX02_12475</name>
</gene>
<comment type="subcellular location">
    <subcellularLocation>
        <location evidence="1">Membrane</location>
        <topology evidence="1">Multi-pass membrane protein</topology>
    </subcellularLocation>
</comment>
<dbReference type="Proteomes" id="UP001172708">
    <property type="component" value="Unassembled WGS sequence"/>
</dbReference>
<evidence type="ECO:0000256" key="8">
    <source>
        <dbReference type="ARBA" id="ARBA00023032"/>
    </source>
</evidence>
<feature type="transmembrane region" description="Helical" evidence="11">
    <location>
        <begin position="35"/>
        <end position="63"/>
    </location>
</feature>
<keyword evidence="7 11" id="KW-1133">Transmembrane helix</keyword>
<evidence type="ECO:0000313" key="12">
    <source>
        <dbReference type="EMBL" id="MDN4481737.1"/>
    </source>
</evidence>
<keyword evidence="2" id="KW-0813">Transport</keyword>
<evidence type="ECO:0000256" key="9">
    <source>
        <dbReference type="ARBA" id="ARBA00023136"/>
    </source>
</evidence>
<evidence type="ECO:0000256" key="7">
    <source>
        <dbReference type="ARBA" id="ARBA00022989"/>
    </source>
</evidence>
<keyword evidence="3" id="KW-1003">Cell membrane</keyword>
<dbReference type="RefSeq" id="WP_301143472.1">
    <property type="nucleotide sequence ID" value="NZ_JAUHQA010000001.1"/>
</dbReference>
<feature type="transmembrane region" description="Helical" evidence="11">
    <location>
        <begin position="152"/>
        <end position="172"/>
    </location>
</feature>
<comment type="caution">
    <text evidence="12">The sequence shown here is derived from an EMBL/GenBank/DDBJ whole genome shotgun (WGS) entry which is preliminary data.</text>
</comment>
<feature type="compositionally biased region" description="Low complexity" evidence="10">
    <location>
        <begin position="259"/>
        <end position="268"/>
    </location>
</feature>
<evidence type="ECO:0000256" key="2">
    <source>
        <dbReference type="ARBA" id="ARBA00022448"/>
    </source>
</evidence>
<keyword evidence="13" id="KW-1185">Reference proteome</keyword>
<feature type="transmembrane region" description="Helical" evidence="11">
    <location>
        <begin position="83"/>
        <end position="111"/>
    </location>
</feature>
<evidence type="ECO:0000256" key="3">
    <source>
        <dbReference type="ARBA" id="ARBA00022475"/>
    </source>
</evidence>
<evidence type="ECO:0000256" key="5">
    <source>
        <dbReference type="ARBA" id="ARBA00022605"/>
    </source>
</evidence>
<keyword evidence="4" id="KW-0997">Cell inner membrane</keyword>
<reference evidence="12" key="1">
    <citation type="submission" date="2023-06" db="EMBL/GenBank/DDBJ databases">
        <title>Egi l300058.</title>
        <authorList>
            <person name="Gao L."/>
            <person name="Fang B.-Z."/>
            <person name="Li W.-J."/>
        </authorList>
    </citation>
    <scope>NUCLEOTIDE SEQUENCE</scope>
    <source>
        <strain evidence="12">EGI L300058</strain>
    </source>
</reference>
<dbReference type="InterPro" id="IPR050480">
    <property type="entry name" value="CysZ-like"/>
</dbReference>
<evidence type="ECO:0000256" key="11">
    <source>
        <dbReference type="SAM" id="Phobius"/>
    </source>
</evidence>
<sequence length="279" mass="28683">MAARSPSGAISTAREALIGASTAWRGLRTWSTSPALMAWGLLPGAITTVLFGASAFVVATQVADWSRAIAELVVSEDGWAQSAVQVIAGLAVVAATVLVAVYAFTAFTLTIGQPFFERIGRAVDAQQGFTGAEPDEPWARALLRSVSEGVRLALLTLPFAMGLFLIGLVPVVGGPAAFIAGATIGGWFLALELTAYPLARRGHVSLAARRAVLRQHRARSGGFGAAVFVLFLIPLGAALFMPAAVAGATLLVHGATSTPAGAGAGATRAPEERRPVEGR</sequence>
<proteinExistence type="predicted"/>
<dbReference type="Pfam" id="PF07264">
    <property type="entry name" value="EI24"/>
    <property type="match status" value="1"/>
</dbReference>
<dbReference type="InterPro" id="IPR059112">
    <property type="entry name" value="CysZ/EI24"/>
</dbReference>
<protein>
    <submittedName>
        <fullName evidence="12">EI24 domain-containing protein</fullName>
    </submittedName>
</protein>
<feature type="compositionally biased region" description="Basic and acidic residues" evidence="10">
    <location>
        <begin position="269"/>
        <end position="279"/>
    </location>
</feature>
<evidence type="ECO:0000256" key="10">
    <source>
        <dbReference type="SAM" id="MobiDB-lite"/>
    </source>
</evidence>
<evidence type="ECO:0000256" key="4">
    <source>
        <dbReference type="ARBA" id="ARBA00022519"/>
    </source>
</evidence>
<feature type="transmembrane region" description="Helical" evidence="11">
    <location>
        <begin position="220"/>
        <end position="241"/>
    </location>
</feature>
<keyword evidence="8" id="KW-0764">Sulfate transport</keyword>
<organism evidence="12 13">
    <name type="scientific">Demequina muriae</name>
    <dbReference type="NCBI Taxonomy" id="3051664"/>
    <lineage>
        <taxon>Bacteria</taxon>
        <taxon>Bacillati</taxon>
        <taxon>Actinomycetota</taxon>
        <taxon>Actinomycetes</taxon>
        <taxon>Micrococcales</taxon>
        <taxon>Demequinaceae</taxon>
        <taxon>Demequina</taxon>
    </lineage>
</organism>
<keyword evidence="6 11" id="KW-0812">Transmembrane</keyword>
<dbReference type="PANTHER" id="PTHR37468:SF1">
    <property type="entry name" value="SULFATE TRANSPORTER CYSZ"/>
    <property type="match status" value="1"/>
</dbReference>
<accession>A0ABT8GJX5</accession>
<feature type="transmembrane region" description="Helical" evidence="11">
    <location>
        <begin position="178"/>
        <end position="199"/>
    </location>
</feature>
<evidence type="ECO:0000256" key="6">
    <source>
        <dbReference type="ARBA" id="ARBA00022692"/>
    </source>
</evidence>
<evidence type="ECO:0000256" key="1">
    <source>
        <dbReference type="ARBA" id="ARBA00004141"/>
    </source>
</evidence>
<keyword evidence="9 11" id="KW-0472">Membrane</keyword>